<dbReference type="AlphaFoldDB" id="A0A1E1KGN7"/>
<evidence type="ECO:0000313" key="5">
    <source>
        <dbReference type="Proteomes" id="UP000178912"/>
    </source>
</evidence>
<dbReference type="EMBL" id="FJUX01000030">
    <property type="protein sequence ID" value="CZS97161.1"/>
    <property type="molecule type" value="Genomic_DNA"/>
</dbReference>
<gene>
    <name evidence="4" type="ORF">RAG0_06301</name>
</gene>
<feature type="domain" description="Expansin-like EG45" evidence="3">
    <location>
        <begin position="45"/>
        <end position="137"/>
    </location>
</feature>
<protein>
    <submittedName>
        <fullName evidence="4">Related to extracellular cellulase CelA/allergen Asp F7-like, putative</fullName>
    </submittedName>
</protein>
<reference evidence="5" key="1">
    <citation type="submission" date="2016-03" db="EMBL/GenBank/DDBJ databases">
        <authorList>
            <person name="Guldener U."/>
        </authorList>
    </citation>
    <scope>NUCLEOTIDE SEQUENCE [LARGE SCALE GENOMIC DNA]</scope>
    <source>
        <strain evidence="5">04CH-RAC-A.6.1</strain>
    </source>
</reference>
<dbReference type="SUPFAM" id="SSF49590">
    <property type="entry name" value="PHL pollen allergen"/>
    <property type="match status" value="1"/>
</dbReference>
<dbReference type="InterPro" id="IPR009009">
    <property type="entry name" value="RlpA-like_DPBB"/>
</dbReference>
<dbReference type="PANTHER" id="PTHR31836">
    <property type="match status" value="1"/>
</dbReference>
<keyword evidence="5" id="KW-1185">Reference proteome</keyword>
<dbReference type="PANTHER" id="PTHR31836:SF21">
    <property type="entry name" value="EXPANSIN-LIKE PROTEIN 7"/>
    <property type="match status" value="1"/>
</dbReference>
<evidence type="ECO:0000256" key="2">
    <source>
        <dbReference type="SAM" id="SignalP"/>
    </source>
</evidence>
<dbReference type="InterPro" id="IPR049818">
    <property type="entry name" value="Expansin_EXLX1-like"/>
</dbReference>
<evidence type="ECO:0000256" key="1">
    <source>
        <dbReference type="ARBA" id="ARBA00022729"/>
    </source>
</evidence>
<evidence type="ECO:0000313" key="4">
    <source>
        <dbReference type="EMBL" id="CZS97161.1"/>
    </source>
</evidence>
<feature type="signal peptide" evidence="2">
    <location>
        <begin position="1"/>
        <end position="18"/>
    </location>
</feature>
<name>A0A1E1KGN7_9HELO</name>
<dbReference type="OrthoDB" id="406505at2759"/>
<keyword evidence="1 2" id="KW-0732">Signal</keyword>
<dbReference type="InterPro" id="IPR051477">
    <property type="entry name" value="Expansin_CellWall"/>
</dbReference>
<organism evidence="4 5">
    <name type="scientific">Rhynchosporium agropyri</name>
    <dbReference type="NCBI Taxonomy" id="914238"/>
    <lineage>
        <taxon>Eukaryota</taxon>
        <taxon>Fungi</taxon>
        <taxon>Dikarya</taxon>
        <taxon>Ascomycota</taxon>
        <taxon>Pezizomycotina</taxon>
        <taxon>Leotiomycetes</taxon>
        <taxon>Helotiales</taxon>
        <taxon>Ploettnerulaceae</taxon>
        <taxon>Rhynchosporium</taxon>
    </lineage>
</organism>
<feature type="chain" id="PRO_5009446050" evidence="2">
    <location>
        <begin position="19"/>
        <end position="228"/>
    </location>
</feature>
<sequence>MKFQSIIAALSGLTITLASPIVEQPERRAVVSGGKATFYGGNIAGGHCSFTTIERIPNGMFGTAFSGQVWNHGGMCGSCLNVTRGSESITVMVVDECPECDQKHLDLFQDGFMKLGTASEGIIPICYEVVNCGIASPLKLVNKVGTTRWWFSMQVVNANGAVKSLEVSTNGGKTWQPTTRRDYNFFEKNTGFGTEKVSVRVTGATGKSVITHNVGVGSQTQFTAADNI</sequence>
<dbReference type="SMART" id="SM00837">
    <property type="entry name" value="DPBB_1"/>
    <property type="match status" value="1"/>
</dbReference>
<dbReference type="InterPro" id="IPR007112">
    <property type="entry name" value="Expansin/allergen_DPBB_dom"/>
</dbReference>
<dbReference type="SUPFAM" id="SSF50685">
    <property type="entry name" value="Barwin-like endoglucanases"/>
    <property type="match status" value="1"/>
</dbReference>
<dbReference type="CDD" id="cd22271">
    <property type="entry name" value="DPBB_EXP_N-like"/>
    <property type="match status" value="1"/>
</dbReference>
<evidence type="ECO:0000259" key="3">
    <source>
        <dbReference type="PROSITE" id="PS50842"/>
    </source>
</evidence>
<dbReference type="InterPro" id="IPR036749">
    <property type="entry name" value="Expansin_CBD_sf"/>
</dbReference>
<dbReference type="Proteomes" id="UP000178912">
    <property type="component" value="Unassembled WGS sequence"/>
</dbReference>
<dbReference type="PROSITE" id="PS50842">
    <property type="entry name" value="EXPANSIN_EG45"/>
    <property type="match status" value="1"/>
</dbReference>
<accession>A0A1E1KGN7</accession>
<dbReference type="Gene3D" id="2.60.40.760">
    <property type="entry name" value="Expansin, cellulose-binding-like domain"/>
    <property type="match status" value="1"/>
</dbReference>
<proteinExistence type="predicted"/>
<dbReference type="Gene3D" id="2.40.40.10">
    <property type="entry name" value="RlpA-like domain"/>
    <property type="match status" value="1"/>
</dbReference>
<dbReference type="NCBIfam" id="NF041144">
    <property type="entry name" value="expansin_EXLX1"/>
    <property type="match status" value="1"/>
</dbReference>
<dbReference type="InterPro" id="IPR036908">
    <property type="entry name" value="RlpA-like_sf"/>
</dbReference>
<dbReference type="Pfam" id="PF03330">
    <property type="entry name" value="DPBB_1"/>
    <property type="match status" value="1"/>
</dbReference>